<dbReference type="FunFam" id="3.40.50.970:FF:000129">
    <property type="entry name" value="Transketolase"/>
    <property type="match status" value="1"/>
</dbReference>
<dbReference type="AlphaFoldDB" id="A0A2J8B0V5"/>
<dbReference type="EMBL" id="NBZD01000003">
    <property type="protein sequence ID" value="PNH18394.1"/>
    <property type="molecule type" value="Genomic_DNA"/>
</dbReference>
<dbReference type="InterPro" id="IPR029061">
    <property type="entry name" value="THDP-binding"/>
</dbReference>
<dbReference type="InterPro" id="IPR033248">
    <property type="entry name" value="Transketolase_C"/>
</dbReference>
<name>A0A2J8B0V5_9FIRM</name>
<dbReference type="PANTHER" id="PTHR43825:SF1">
    <property type="entry name" value="TRANSKETOLASE-LIKE PYRIMIDINE-BINDING DOMAIN-CONTAINING PROTEIN"/>
    <property type="match status" value="1"/>
</dbReference>
<comment type="cofactor">
    <cofactor evidence="1">
        <name>thiamine diphosphate</name>
        <dbReference type="ChEBI" id="CHEBI:58937"/>
    </cofactor>
</comment>
<dbReference type="Gene3D" id="3.40.50.970">
    <property type="match status" value="1"/>
</dbReference>
<reference evidence="6" key="1">
    <citation type="submission" date="2017-04" db="EMBL/GenBank/DDBJ databases">
        <authorList>
            <person name="Bumgarner R.E."/>
            <person name="Fredricks D.N."/>
            <person name="Srinivasan S."/>
        </authorList>
    </citation>
    <scope>NUCLEOTIDE SEQUENCE [LARGE SCALE GENOMIC DNA]</scope>
    <source>
        <strain evidence="6">KA00405</strain>
    </source>
</reference>
<proteinExistence type="inferred from homology"/>
<dbReference type="InterPro" id="IPR005475">
    <property type="entry name" value="Transketolase-like_Pyr-bd"/>
</dbReference>
<organism evidence="5 6">
    <name type="scientific">Mageeibacillus indolicus</name>
    <dbReference type="NCBI Taxonomy" id="884684"/>
    <lineage>
        <taxon>Bacteria</taxon>
        <taxon>Bacillati</taxon>
        <taxon>Bacillota</taxon>
        <taxon>Clostridia</taxon>
        <taxon>Eubacteriales</taxon>
        <taxon>Oscillospiraceae</taxon>
        <taxon>Mageeibacillus</taxon>
    </lineage>
</organism>
<gene>
    <name evidence="5" type="ORF">B7R76_06020</name>
</gene>
<evidence type="ECO:0000313" key="5">
    <source>
        <dbReference type="EMBL" id="PNH18394.1"/>
    </source>
</evidence>
<protein>
    <recommendedName>
        <fullName evidence="4">Transketolase-like pyrimidine-binding domain-containing protein</fullName>
    </recommendedName>
</protein>
<evidence type="ECO:0000256" key="3">
    <source>
        <dbReference type="ARBA" id="ARBA00023052"/>
    </source>
</evidence>
<dbReference type="InterPro" id="IPR009014">
    <property type="entry name" value="Transketo_C/PFOR_II"/>
</dbReference>
<evidence type="ECO:0000313" key="6">
    <source>
        <dbReference type="Proteomes" id="UP000236394"/>
    </source>
</evidence>
<dbReference type="OMA" id="PCYLRMA"/>
<dbReference type="Pfam" id="PF02779">
    <property type="entry name" value="Transket_pyr"/>
    <property type="match status" value="1"/>
</dbReference>
<dbReference type="SMART" id="SM00861">
    <property type="entry name" value="Transket_pyr"/>
    <property type="match status" value="1"/>
</dbReference>
<comment type="caution">
    <text evidence="5">The sequence shown here is derived from an EMBL/GenBank/DDBJ whole genome shotgun (WGS) entry which is preliminary data.</text>
</comment>
<dbReference type="SUPFAM" id="SSF52922">
    <property type="entry name" value="TK C-terminal domain-like"/>
    <property type="match status" value="1"/>
</dbReference>
<dbReference type="InterPro" id="IPR051157">
    <property type="entry name" value="PDH/Transketolase"/>
</dbReference>
<comment type="similarity">
    <text evidence="2">Belongs to the transketolase family.</text>
</comment>
<evidence type="ECO:0000256" key="2">
    <source>
        <dbReference type="ARBA" id="ARBA00007131"/>
    </source>
</evidence>
<accession>A0A2J8B0V5</accession>
<evidence type="ECO:0000259" key="4">
    <source>
        <dbReference type="SMART" id="SM00861"/>
    </source>
</evidence>
<dbReference type="CDD" id="cd07033">
    <property type="entry name" value="TPP_PYR_DXS_TK_like"/>
    <property type="match status" value="1"/>
</dbReference>
<feature type="domain" description="Transketolase-like pyrimidine-binding" evidence="4">
    <location>
        <begin position="13"/>
        <end position="179"/>
    </location>
</feature>
<dbReference type="Proteomes" id="UP000236394">
    <property type="component" value="Unassembled WGS sequence"/>
</dbReference>
<keyword evidence="3" id="KW-0786">Thiamine pyrophosphate</keyword>
<dbReference type="Pfam" id="PF02780">
    <property type="entry name" value="Transketolase_C"/>
    <property type="match status" value="1"/>
</dbReference>
<dbReference type="SUPFAM" id="SSF52518">
    <property type="entry name" value="Thiamin diphosphate-binding fold (THDP-binding)"/>
    <property type="match status" value="1"/>
</dbReference>
<dbReference type="RefSeq" id="WP_012992717.1">
    <property type="nucleotide sequence ID" value="NZ_NBZD01000003.1"/>
</dbReference>
<evidence type="ECO:0000256" key="1">
    <source>
        <dbReference type="ARBA" id="ARBA00001964"/>
    </source>
</evidence>
<dbReference type="Gene3D" id="3.40.50.920">
    <property type="match status" value="1"/>
</dbReference>
<sequence length="320" mass="34439">MFKVIYDGSAETKAHKNIFGETIEALAAEDKAVIYLDADLMNSAGTYKFWRKNPAQAINCGIAEANMMGVAAGLSAVGRKPYVHTFGPFASRRCFDQVFLSIGYAKNSVRIFGSDPGVAAAFNGGTHMPFEDMALMRTIPGAKVFDLADGVEFEWVLRAVKDLEGVVYMRSTRKTFKKIYEPGSTFKIGKGNLLRDGKDLTIIASGLMVGEAMAAAEMLAAEGKSVRVIDMFTVKPLDKEIVWQAAAETGAIVTAENHNIIGGLGDAVAAALLEGKAVPFAKHGVNDQFGQVGPVDYLQEQYGLTAKALVETCHKVLARK</sequence>
<dbReference type="PANTHER" id="PTHR43825">
    <property type="entry name" value="PYRUVATE DEHYDROGENASE E1 COMPONENT"/>
    <property type="match status" value="1"/>
</dbReference>